<organism evidence="1 2">
    <name type="scientific">Papaver somniferum</name>
    <name type="common">Opium poppy</name>
    <dbReference type="NCBI Taxonomy" id="3469"/>
    <lineage>
        <taxon>Eukaryota</taxon>
        <taxon>Viridiplantae</taxon>
        <taxon>Streptophyta</taxon>
        <taxon>Embryophyta</taxon>
        <taxon>Tracheophyta</taxon>
        <taxon>Spermatophyta</taxon>
        <taxon>Magnoliopsida</taxon>
        <taxon>Ranunculales</taxon>
        <taxon>Papaveraceae</taxon>
        <taxon>Papaveroideae</taxon>
        <taxon>Papaver</taxon>
    </lineage>
</organism>
<dbReference type="Proteomes" id="UP000316621">
    <property type="component" value="Chromosome 5"/>
</dbReference>
<reference evidence="1 2" key="1">
    <citation type="journal article" date="2018" name="Science">
        <title>The opium poppy genome and morphinan production.</title>
        <authorList>
            <person name="Guo L."/>
            <person name="Winzer T."/>
            <person name="Yang X."/>
            <person name="Li Y."/>
            <person name="Ning Z."/>
            <person name="He Z."/>
            <person name="Teodor R."/>
            <person name="Lu Y."/>
            <person name="Bowser T.A."/>
            <person name="Graham I.A."/>
            <person name="Ye K."/>
        </authorList>
    </citation>
    <scope>NUCLEOTIDE SEQUENCE [LARGE SCALE GENOMIC DNA]</scope>
    <source>
        <strain evidence="2">cv. HN1</strain>
        <tissue evidence="1">Leaves</tissue>
    </source>
</reference>
<evidence type="ECO:0000313" key="1">
    <source>
        <dbReference type="EMBL" id="RZC59975.1"/>
    </source>
</evidence>
<dbReference type="EMBL" id="CM010719">
    <property type="protein sequence ID" value="RZC59975.1"/>
    <property type="molecule type" value="Genomic_DNA"/>
</dbReference>
<protein>
    <submittedName>
        <fullName evidence="1">Uncharacterized protein</fullName>
    </submittedName>
</protein>
<keyword evidence="2" id="KW-1185">Reference proteome</keyword>
<evidence type="ECO:0000313" key="2">
    <source>
        <dbReference type="Proteomes" id="UP000316621"/>
    </source>
</evidence>
<accession>A0A4Y7JJY9</accession>
<dbReference type="AlphaFoldDB" id="A0A4Y7JJY9"/>
<proteinExistence type="predicted"/>
<name>A0A4Y7JJY9_PAPSO</name>
<gene>
    <name evidence="1" type="ORF">C5167_021734</name>
</gene>
<sequence>MMTERVHPRRCKTRFCGYGFKVHLYILKDKVKQKWIEEETFDVKMKENSVLQDPFCRFFGYSTNANTGNNHPTRIFSFSDQLMLYWFDGGYLIFYNLQMKHYNVVEGTRSCNEENRAIFEAKMSGIAPDPGICEDDDTHCPCSDYQLHAQMENIISLTKFIPEGVKVAEFDCIDSIEDWMLFIPEGVRGWVTRPYSHEIEIQGKKVGII</sequence>
<dbReference type="Gramene" id="RZC59975">
    <property type="protein sequence ID" value="RZC59975"/>
    <property type="gene ID" value="C5167_021734"/>
</dbReference>